<dbReference type="Gene3D" id="3.40.50.980">
    <property type="match status" value="2"/>
</dbReference>
<feature type="domain" description="Carrier" evidence="6">
    <location>
        <begin position="92"/>
        <end position="169"/>
    </location>
</feature>
<evidence type="ECO:0000259" key="6">
    <source>
        <dbReference type="PROSITE" id="PS50075"/>
    </source>
</evidence>
<dbReference type="STRING" id="53378.BRW65_30055"/>
<keyword evidence="3" id="KW-0597">Phosphoprotein</keyword>
<dbReference type="InterPro" id="IPR025110">
    <property type="entry name" value="AMP-bd_C"/>
</dbReference>
<keyword evidence="5" id="KW-0045">Antibiotic biosynthesis</keyword>
<dbReference type="InterPro" id="IPR006162">
    <property type="entry name" value="Ppantetheine_attach_site"/>
</dbReference>
<dbReference type="Gene3D" id="3.30.300.30">
    <property type="match status" value="1"/>
</dbReference>
<dbReference type="InterPro" id="IPR000873">
    <property type="entry name" value="AMP-dep_synth/lig_dom"/>
</dbReference>
<dbReference type="PANTHER" id="PTHR45527:SF1">
    <property type="entry name" value="FATTY ACID SYNTHASE"/>
    <property type="match status" value="1"/>
</dbReference>
<sequence>AALTALDGVEHAAVIAREDRPGDKRLTAYITQTQPGTADTAQIRAALADQLPPFMVPAAIVAVDTLPITVNGKLDTRALPPPDYTDTDHYRPPSTPIEEILATIYAEVLGVERVGVDDSFFDLGGDSILSMQVVARARAAGLACRPRDIFVEQTVARLARIPGITESQQQILDDGIGPVTPTPIMHWLFDINGPIDEFNQTLVLQAPTQATHAEVLAILQALLDHHPMLRARADTNTRSLTVPEPGAVGAGECLRAVEMLTDEVLAQARSRLNPGDGVMLSALWVADSGRLVLIIHHLVVDAVSWRILVEDLNIAWAQHHHGQPITLPPTGTSFQRWAALLDEHAHTRAVLAQADTWQQISGVSPALPPPQPADTYTNAGHLTTTLDTDTTRALLTDAPAAFHTGIHEILLIAYALAWTEFLDTAAPVGIDVEGHGRHDDLTDTVDLSRTVGWFTTKYPVALNVTGLRWHHIAAGDPALGPIIKAAKEQLRALPHPLTHGLLRYLNPDTHPPTPDPTIGFNYLGRLGATAPAAIDELWRISENGLSDTAAASTAPMPLSHTAELNAATIDTDTGPQLNATWTWATSVLDDTQIARLSQLWFDALTGICTHVHHGGGGLTPSDITPARLTQHQIDQLQEQYDVADILPLTPMQQGLLFHATTRDTDDDVYALQLQISVTGPLDPHRLRVALDTVVSRHPHLAARFCRQFEQPIQVIPAKPEVPWQYIEFETNAEDQIASLCAAERAAVCDLADEPVFRVALLHTGDNEHRIVLTNHHILLDGWSLPILLQEIFACYQGRRLPAATPYRRFITWLAERDLDAARSAWGQALAGFDTPTLVAQPGRLALGPRAVASDRLSADITQAVSQLARSNRTTINTLLQAAWAQLLMGLTGQRDVVFGTAVSGRPTELAGAEAMVGLLINTVPVRAHITPTTTTTDLLHQLHDAHNHTLDHQHLALNEIHRATGHDQLFDTLFVYENYPVDTAALAGADGLTVTEFTSRESNHYPLTVQATPGAELGLRVEYDTDVFDTKTVHALIKRLERVLVAMTADPQARLSSIDVLEAGELTRLGELGRWPVLTESRTAVSIPALFAGQVLRAPHAVALCCGARSWTYGELDEASNRLAHALVECGVGPGGCVAVLFPRSGEAIVAIVAVLKTGAAYLPIDPALPDERIGFVLADAAPVAALTTAALRPRLDGRRLIVVDVDDPRMDAQPKTGLPLPAPDEVAHIIYTSGTTGVPKGVAVTHHNVTRLFDALEVGIELGPGQVWAQCHSYAFDFSVWEIWGALAHGGRLVVVSEEVTRSPDDLRALLLAEHVTVLSQTPSALAALSPTGLDGVAVMAAGEACPAEIVQRWAPGRIMV</sequence>
<dbReference type="InterPro" id="IPR045851">
    <property type="entry name" value="AMP-bd_C_sf"/>
</dbReference>
<dbReference type="OrthoDB" id="4501954at2"/>
<reference evidence="7 8" key="1">
    <citation type="submission" date="2016-11" db="EMBL/GenBank/DDBJ databases">
        <title>Genome sequences of unsequenced Mycobacteria.</title>
        <authorList>
            <person name="Greninger A.L."/>
            <person name="Fang F."/>
            <person name="Jerome K.R."/>
        </authorList>
    </citation>
    <scope>NUCLEOTIDE SEQUENCE [LARGE SCALE GENOMIC DNA]</scope>
    <source>
        <strain evidence="7 8">M11</strain>
    </source>
</reference>
<dbReference type="CDD" id="cd19543">
    <property type="entry name" value="DCL_NRPS"/>
    <property type="match status" value="1"/>
</dbReference>
<dbReference type="InterPro" id="IPR009081">
    <property type="entry name" value="PP-bd_ACP"/>
</dbReference>
<protein>
    <submittedName>
        <fullName evidence="7">Non-ribosomal peptide synthetase</fullName>
    </submittedName>
</protein>
<dbReference type="SUPFAM" id="SSF47336">
    <property type="entry name" value="ACP-like"/>
    <property type="match status" value="1"/>
</dbReference>
<proteinExistence type="predicted"/>
<dbReference type="FunFam" id="1.10.1200.10:FF:000005">
    <property type="entry name" value="Nonribosomal peptide synthetase 1"/>
    <property type="match status" value="1"/>
</dbReference>
<dbReference type="GO" id="GO:0017000">
    <property type="term" value="P:antibiotic biosynthetic process"/>
    <property type="evidence" value="ECO:0007669"/>
    <property type="project" value="UniProtKB-KW"/>
</dbReference>
<accession>A0A1Q4H6A9</accession>
<dbReference type="InterPro" id="IPR020845">
    <property type="entry name" value="AMP-binding_CS"/>
</dbReference>
<dbReference type="Pfam" id="PF00550">
    <property type="entry name" value="PP-binding"/>
    <property type="match status" value="1"/>
</dbReference>
<dbReference type="GO" id="GO:0003824">
    <property type="term" value="F:catalytic activity"/>
    <property type="evidence" value="ECO:0007669"/>
    <property type="project" value="InterPro"/>
</dbReference>
<dbReference type="PROSITE" id="PS50075">
    <property type="entry name" value="CARRIER"/>
    <property type="match status" value="1"/>
</dbReference>
<feature type="non-terminal residue" evidence="7">
    <location>
        <position position="1"/>
    </location>
</feature>
<dbReference type="Proteomes" id="UP000186438">
    <property type="component" value="Unassembled WGS sequence"/>
</dbReference>
<dbReference type="InterPro" id="IPR010060">
    <property type="entry name" value="NRPS_synth"/>
</dbReference>
<dbReference type="Pfam" id="PF00668">
    <property type="entry name" value="Condensation"/>
    <property type="match status" value="2"/>
</dbReference>
<evidence type="ECO:0000313" key="8">
    <source>
        <dbReference type="Proteomes" id="UP000186438"/>
    </source>
</evidence>
<evidence type="ECO:0000256" key="3">
    <source>
        <dbReference type="ARBA" id="ARBA00022553"/>
    </source>
</evidence>
<dbReference type="InterPro" id="IPR023213">
    <property type="entry name" value="CAT-like_dom_sf"/>
</dbReference>
<dbReference type="SUPFAM" id="SSF56801">
    <property type="entry name" value="Acetyl-CoA synthetase-like"/>
    <property type="match status" value="2"/>
</dbReference>
<dbReference type="Pfam" id="PF00501">
    <property type="entry name" value="AMP-binding"/>
    <property type="match status" value="1"/>
</dbReference>
<dbReference type="PANTHER" id="PTHR45527">
    <property type="entry name" value="NONRIBOSOMAL PEPTIDE SYNTHETASE"/>
    <property type="match status" value="1"/>
</dbReference>
<keyword evidence="8" id="KW-1185">Reference proteome</keyword>
<dbReference type="PROSITE" id="PS00012">
    <property type="entry name" value="PHOSPHOPANTETHEINE"/>
    <property type="match status" value="1"/>
</dbReference>
<dbReference type="InterPro" id="IPR036736">
    <property type="entry name" value="ACP-like_sf"/>
</dbReference>
<name>A0A1Q4H6A9_9MYCO</name>
<evidence type="ECO:0000256" key="4">
    <source>
        <dbReference type="ARBA" id="ARBA00022737"/>
    </source>
</evidence>
<evidence type="ECO:0000256" key="1">
    <source>
        <dbReference type="ARBA" id="ARBA00001957"/>
    </source>
</evidence>
<dbReference type="Pfam" id="PF13193">
    <property type="entry name" value="AMP-binding_C"/>
    <property type="match status" value="1"/>
</dbReference>
<comment type="cofactor">
    <cofactor evidence="1">
        <name>pantetheine 4'-phosphate</name>
        <dbReference type="ChEBI" id="CHEBI:47942"/>
    </cofactor>
</comment>
<gene>
    <name evidence="7" type="ORF">BRW65_30055</name>
</gene>
<comment type="caution">
    <text evidence="7">The sequence shown here is derived from an EMBL/GenBank/DDBJ whole genome shotgun (WGS) entry which is preliminary data.</text>
</comment>
<feature type="non-terminal residue" evidence="7">
    <location>
        <position position="1362"/>
    </location>
</feature>
<dbReference type="FunFam" id="3.40.50.980:FF:000001">
    <property type="entry name" value="Non-ribosomal peptide synthetase"/>
    <property type="match status" value="1"/>
</dbReference>
<dbReference type="GO" id="GO:0031177">
    <property type="term" value="F:phosphopantetheine binding"/>
    <property type="evidence" value="ECO:0007669"/>
    <property type="project" value="TreeGrafter"/>
</dbReference>
<dbReference type="EMBL" id="MPNT01000069">
    <property type="protein sequence ID" value="OJZ63078.1"/>
    <property type="molecule type" value="Genomic_DNA"/>
</dbReference>
<dbReference type="GO" id="GO:0005829">
    <property type="term" value="C:cytosol"/>
    <property type="evidence" value="ECO:0007669"/>
    <property type="project" value="TreeGrafter"/>
</dbReference>
<dbReference type="SUPFAM" id="SSF52777">
    <property type="entry name" value="CoA-dependent acyltransferases"/>
    <property type="match status" value="4"/>
</dbReference>
<dbReference type="UniPathway" id="UPA00011"/>
<organism evidence="7 8">
    <name type="scientific">Mycobacterium paraffinicum</name>
    <dbReference type="NCBI Taxonomy" id="53378"/>
    <lineage>
        <taxon>Bacteria</taxon>
        <taxon>Bacillati</taxon>
        <taxon>Actinomycetota</taxon>
        <taxon>Actinomycetes</taxon>
        <taxon>Mycobacteriales</taxon>
        <taxon>Mycobacteriaceae</taxon>
        <taxon>Mycobacterium</taxon>
    </lineage>
</organism>
<evidence type="ECO:0000313" key="7">
    <source>
        <dbReference type="EMBL" id="OJZ63078.1"/>
    </source>
</evidence>
<dbReference type="PROSITE" id="PS00455">
    <property type="entry name" value="AMP_BINDING"/>
    <property type="match status" value="1"/>
</dbReference>
<evidence type="ECO:0000256" key="2">
    <source>
        <dbReference type="ARBA" id="ARBA00022450"/>
    </source>
</evidence>
<dbReference type="GO" id="GO:0044550">
    <property type="term" value="P:secondary metabolite biosynthetic process"/>
    <property type="evidence" value="ECO:0007669"/>
    <property type="project" value="TreeGrafter"/>
</dbReference>
<dbReference type="Gene3D" id="3.30.559.30">
    <property type="entry name" value="Nonribosomal peptide synthetase, condensation domain"/>
    <property type="match status" value="2"/>
</dbReference>
<keyword evidence="2" id="KW-0596">Phosphopantetheine</keyword>
<keyword evidence="4" id="KW-0677">Repeat</keyword>
<dbReference type="Gene3D" id="3.30.559.10">
    <property type="entry name" value="Chloramphenicol acetyltransferase-like domain"/>
    <property type="match status" value="2"/>
</dbReference>
<dbReference type="GO" id="GO:0008610">
    <property type="term" value="P:lipid biosynthetic process"/>
    <property type="evidence" value="ECO:0007669"/>
    <property type="project" value="UniProtKB-ARBA"/>
</dbReference>
<evidence type="ECO:0000256" key="5">
    <source>
        <dbReference type="ARBA" id="ARBA00023194"/>
    </source>
</evidence>
<dbReference type="InterPro" id="IPR001242">
    <property type="entry name" value="Condensation_dom"/>
</dbReference>
<dbReference type="RefSeq" id="WP_139273342.1">
    <property type="nucleotide sequence ID" value="NZ_MPNT01000069.1"/>
</dbReference>
<dbReference type="Gene3D" id="1.10.1200.10">
    <property type="entry name" value="ACP-like"/>
    <property type="match status" value="1"/>
</dbReference>
<dbReference type="GO" id="GO:0043041">
    <property type="term" value="P:amino acid activation for nonribosomal peptide biosynthetic process"/>
    <property type="evidence" value="ECO:0007669"/>
    <property type="project" value="TreeGrafter"/>
</dbReference>
<dbReference type="NCBIfam" id="TIGR01720">
    <property type="entry name" value="NRPS-para261"/>
    <property type="match status" value="1"/>
</dbReference>